<gene>
    <name evidence="2" type="ORF">G3I71_20955</name>
</gene>
<feature type="compositionally biased region" description="Basic and acidic residues" evidence="1">
    <location>
        <begin position="41"/>
        <end position="55"/>
    </location>
</feature>
<protein>
    <submittedName>
        <fullName evidence="2">Uncharacterized protein</fullName>
    </submittedName>
</protein>
<dbReference type="EMBL" id="JAAGLU010000016">
    <property type="protein sequence ID" value="NEC88235.1"/>
    <property type="molecule type" value="Genomic_DNA"/>
</dbReference>
<accession>A0A6B3BV51</accession>
<organism evidence="2">
    <name type="scientific">Streptomyces sp. SID12501</name>
    <dbReference type="NCBI Taxonomy" id="2706042"/>
    <lineage>
        <taxon>Bacteria</taxon>
        <taxon>Bacillati</taxon>
        <taxon>Actinomycetota</taxon>
        <taxon>Actinomycetes</taxon>
        <taxon>Kitasatosporales</taxon>
        <taxon>Streptomycetaceae</taxon>
        <taxon>Streptomyces</taxon>
    </lineage>
</organism>
<feature type="region of interest" description="Disordered" evidence="1">
    <location>
        <begin position="35"/>
        <end position="55"/>
    </location>
</feature>
<reference evidence="2" key="1">
    <citation type="submission" date="2020-01" db="EMBL/GenBank/DDBJ databases">
        <title>Insect and environment-associated Actinomycetes.</title>
        <authorList>
            <person name="Currrie C."/>
            <person name="Chevrette M."/>
            <person name="Carlson C."/>
            <person name="Stubbendieck R."/>
            <person name="Wendt-Pienkowski E."/>
        </authorList>
    </citation>
    <scope>NUCLEOTIDE SEQUENCE</scope>
    <source>
        <strain evidence="2">SID12501</strain>
    </source>
</reference>
<proteinExistence type="predicted"/>
<dbReference type="RefSeq" id="WP_164316349.1">
    <property type="nucleotide sequence ID" value="NZ_JAAGLU010000016.1"/>
</dbReference>
<evidence type="ECO:0000256" key="1">
    <source>
        <dbReference type="SAM" id="MobiDB-lite"/>
    </source>
</evidence>
<sequence>MLTYPLSAASDDFFLMKSIAAGKVQIDGQQLTLYPSSATTTRKDPRYPGDDYTDRQEPLTPKRFTWAVADGVLTLTDADDLQFVFQRVES</sequence>
<name>A0A6B3BV51_9ACTN</name>
<evidence type="ECO:0000313" key="2">
    <source>
        <dbReference type="EMBL" id="NEC88235.1"/>
    </source>
</evidence>
<dbReference type="AlphaFoldDB" id="A0A6B3BV51"/>
<comment type="caution">
    <text evidence="2">The sequence shown here is derived from an EMBL/GenBank/DDBJ whole genome shotgun (WGS) entry which is preliminary data.</text>
</comment>